<dbReference type="AlphaFoldDB" id="W1ID62"/>
<feature type="non-terminal residue" evidence="1">
    <location>
        <position position="1"/>
    </location>
</feature>
<gene>
    <name evidence="1" type="ORF">BN850_0138100</name>
</gene>
<proteinExistence type="predicted"/>
<dbReference type="EMBL" id="HG321342">
    <property type="protein sequence ID" value="CEF82684.1"/>
    <property type="molecule type" value="Genomic_DNA"/>
</dbReference>
<sequence length="38" mass="4343">SFSSMVESLLVAAYVMVVLEGVVEWRMAVYEQTHHKSE</sequence>
<evidence type="ECO:0000313" key="1">
    <source>
        <dbReference type="EMBL" id="CDL73423.1"/>
    </source>
</evidence>
<protein>
    <submittedName>
        <fullName evidence="1">Unclassified</fullName>
    </submittedName>
</protein>
<geneLocation type="mitochondrion" evidence="1"/>
<organism evidence="1">
    <name type="scientific">Fusarium clavum</name>
    <dbReference type="NCBI Taxonomy" id="2594811"/>
    <lineage>
        <taxon>Eukaryota</taxon>
        <taxon>Fungi</taxon>
        <taxon>Dikarya</taxon>
        <taxon>Ascomycota</taxon>
        <taxon>Pezizomycotina</taxon>
        <taxon>Sordariomycetes</taxon>
        <taxon>Hypocreomycetidae</taxon>
        <taxon>Hypocreales</taxon>
        <taxon>Nectriaceae</taxon>
        <taxon>Fusarium</taxon>
        <taxon>Fusarium incarnatum-equiseti species complex</taxon>
    </lineage>
</organism>
<accession>W1ID62</accession>
<reference evidence="1" key="1">
    <citation type="submission" date="2013-05" db="EMBL/GenBank/DDBJ databases">
        <title>Draft genome sequences of six wheat associated Fusarium spp. isolates.</title>
        <authorList>
            <person name="Moolhuijzen P.M."/>
            <person name="Manners J.M."/>
            <person name="Wilcox S."/>
            <person name="Bellgard M.I."/>
            <person name="Gardiner D.M."/>
        </authorList>
    </citation>
    <scope>NUCLEOTIDE SEQUENCE</scope>
    <source>
        <strain evidence="1">CS3069</strain>
    </source>
</reference>
<name>W1ID62_9HYPO</name>
<keyword evidence="1" id="KW-0496">Mitochondrion</keyword>
<dbReference type="EMBL" id="CBMI010005091">
    <property type="protein sequence ID" value="CDL73423.1"/>
    <property type="molecule type" value="Genomic_DNA"/>
</dbReference>